<evidence type="ECO:0000313" key="3">
    <source>
        <dbReference type="Proteomes" id="UP000502421"/>
    </source>
</evidence>
<protein>
    <recommendedName>
        <fullName evidence="4">WG repeat-containing protein</fullName>
    </recommendedName>
</protein>
<evidence type="ECO:0000313" key="2">
    <source>
        <dbReference type="EMBL" id="QJB32997.1"/>
    </source>
</evidence>
<reference evidence="3" key="1">
    <citation type="submission" date="2020-04" db="EMBL/GenBank/DDBJ databases">
        <authorList>
            <person name="Kittiwongwattana C."/>
        </authorList>
    </citation>
    <scope>NUCLEOTIDE SEQUENCE [LARGE SCALE GENOMIC DNA]</scope>
    <source>
        <strain evidence="3">1310</strain>
    </source>
</reference>
<evidence type="ECO:0008006" key="4">
    <source>
        <dbReference type="Google" id="ProtNLM"/>
    </source>
</evidence>
<sequence>MKKRVGIFLTFVLLMSFSTLIAQDLKALVTPEGKVGFKLNVEGVNLYVNLNGKLMEFNANVHYNVLGNIDKIGDVSVTCDVNGFIIKIGTADLKYGIYKRIEKIGSTQFGYGANGRINRINDKIVNYDLLTGKIDKIANALIYYNEKGEVDRIVDNDGIISFIPNWRDNVEEGMKPYWIKNSN</sequence>
<dbReference type="KEGG" id="coy:HF329_17420"/>
<name>A0AAE6ZJD8_9BACT</name>
<dbReference type="RefSeq" id="WP_168805731.1">
    <property type="nucleotide sequence ID" value="NZ_CP051205.1"/>
</dbReference>
<accession>A0AAE6ZJD8</accession>
<dbReference type="Proteomes" id="UP000502421">
    <property type="component" value="Chromosome"/>
</dbReference>
<feature type="chain" id="PRO_5041924278" description="WG repeat-containing protein" evidence="1">
    <location>
        <begin position="23"/>
        <end position="183"/>
    </location>
</feature>
<dbReference type="AlphaFoldDB" id="A0AAE6ZJD8"/>
<gene>
    <name evidence="2" type="ORF">HF329_17420</name>
</gene>
<organism evidence="2 3">
    <name type="scientific">Chitinophaga oryzae</name>
    <dbReference type="NCBI Taxonomy" id="2725414"/>
    <lineage>
        <taxon>Bacteria</taxon>
        <taxon>Pseudomonadati</taxon>
        <taxon>Bacteroidota</taxon>
        <taxon>Chitinophagia</taxon>
        <taxon>Chitinophagales</taxon>
        <taxon>Chitinophagaceae</taxon>
        <taxon>Chitinophaga</taxon>
    </lineage>
</organism>
<keyword evidence="1" id="KW-0732">Signal</keyword>
<dbReference type="EMBL" id="CP051205">
    <property type="protein sequence ID" value="QJB32997.1"/>
    <property type="molecule type" value="Genomic_DNA"/>
</dbReference>
<evidence type="ECO:0000256" key="1">
    <source>
        <dbReference type="SAM" id="SignalP"/>
    </source>
</evidence>
<proteinExistence type="predicted"/>
<feature type="signal peptide" evidence="1">
    <location>
        <begin position="1"/>
        <end position="22"/>
    </location>
</feature>